<proteinExistence type="predicted"/>
<dbReference type="InterPro" id="IPR000073">
    <property type="entry name" value="AB_hydrolase_1"/>
</dbReference>
<reference evidence="2 3" key="1">
    <citation type="submission" date="2020-04" db="EMBL/GenBank/DDBJ databases">
        <title>MicrobeNet Type strains.</title>
        <authorList>
            <person name="Nicholson A.C."/>
        </authorList>
    </citation>
    <scope>NUCLEOTIDE SEQUENCE [LARGE SCALE GENOMIC DNA]</scope>
    <source>
        <strain evidence="2 3">JCM 12354</strain>
    </source>
</reference>
<dbReference type="Proteomes" id="UP000565711">
    <property type="component" value="Unassembled WGS sequence"/>
</dbReference>
<accession>A0A846XZN9</accession>
<name>A0A846XZN9_9NOCA</name>
<gene>
    <name evidence="2" type="ORF">HGA08_05910</name>
</gene>
<dbReference type="GO" id="GO:0016787">
    <property type="term" value="F:hydrolase activity"/>
    <property type="evidence" value="ECO:0007669"/>
    <property type="project" value="UniProtKB-KW"/>
</dbReference>
<dbReference type="AlphaFoldDB" id="A0A846XZN9"/>
<sequence>MEIDSRTLALDHTSLSYQVSGSDPTAVPTVFLHPWFGCWQFWTTTMQALAPRRCYAVDFYSPSTGQDWTAVAGPTGLAEAVLAMLDAEGLDQVDLVGNSVGGIVAQVIASTAPQRVRRLILVGTGASTAGTLPGFAAAVDRWTVGIRNGAEASRAAVEDTVGMLVSARPPQRDWETYVQAVLRTDPAYLAAVLGAARALDLTSRLQAIAAPTLIVRGSADCARTADHVAVLESGIPHARSVEMPGAGHSPMVDHPAEFIRLVTGHLDGVLDEVAR</sequence>
<feature type="domain" description="AB hydrolase-1" evidence="1">
    <location>
        <begin position="30"/>
        <end position="260"/>
    </location>
</feature>
<evidence type="ECO:0000313" key="2">
    <source>
        <dbReference type="EMBL" id="NKY49749.1"/>
    </source>
</evidence>
<keyword evidence="3" id="KW-1185">Reference proteome</keyword>
<dbReference type="Gene3D" id="3.40.50.1820">
    <property type="entry name" value="alpha/beta hydrolase"/>
    <property type="match status" value="1"/>
</dbReference>
<dbReference type="InterPro" id="IPR029058">
    <property type="entry name" value="AB_hydrolase_fold"/>
</dbReference>
<keyword evidence="2" id="KW-0378">Hydrolase</keyword>
<evidence type="ECO:0000259" key="1">
    <source>
        <dbReference type="Pfam" id="PF12697"/>
    </source>
</evidence>
<dbReference type="PRINTS" id="PR00111">
    <property type="entry name" value="ABHYDROLASE"/>
</dbReference>
<organism evidence="2 3">
    <name type="scientific">Nocardia vermiculata</name>
    <dbReference type="NCBI Taxonomy" id="257274"/>
    <lineage>
        <taxon>Bacteria</taxon>
        <taxon>Bacillati</taxon>
        <taxon>Actinomycetota</taxon>
        <taxon>Actinomycetes</taxon>
        <taxon>Mycobacteriales</taxon>
        <taxon>Nocardiaceae</taxon>
        <taxon>Nocardia</taxon>
    </lineage>
</organism>
<evidence type="ECO:0000313" key="3">
    <source>
        <dbReference type="Proteomes" id="UP000565711"/>
    </source>
</evidence>
<dbReference type="RefSeq" id="WP_067867503.1">
    <property type="nucleotide sequence ID" value="NZ_JAAXOP010000002.1"/>
</dbReference>
<dbReference type="SUPFAM" id="SSF53474">
    <property type="entry name" value="alpha/beta-Hydrolases"/>
    <property type="match status" value="1"/>
</dbReference>
<dbReference type="Pfam" id="PF12697">
    <property type="entry name" value="Abhydrolase_6"/>
    <property type="match status" value="1"/>
</dbReference>
<dbReference type="InterPro" id="IPR050228">
    <property type="entry name" value="Carboxylesterase_BioH"/>
</dbReference>
<comment type="caution">
    <text evidence="2">The sequence shown here is derived from an EMBL/GenBank/DDBJ whole genome shotgun (WGS) entry which is preliminary data.</text>
</comment>
<dbReference type="PANTHER" id="PTHR43194">
    <property type="entry name" value="HYDROLASE ALPHA/BETA FOLD FAMILY"/>
    <property type="match status" value="1"/>
</dbReference>
<dbReference type="EMBL" id="JAAXOP010000002">
    <property type="protein sequence ID" value="NKY49749.1"/>
    <property type="molecule type" value="Genomic_DNA"/>
</dbReference>
<dbReference type="PANTHER" id="PTHR43194:SF2">
    <property type="entry name" value="PEROXISOMAL MEMBRANE PROTEIN LPX1"/>
    <property type="match status" value="1"/>
</dbReference>
<protein>
    <submittedName>
        <fullName evidence="2">Alpha/beta hydrolase</fullName>
    </submittedName>
</protein>